<dbReference type="WormBase" id="K11H12.10">
    <property type="protein sequence ID" value="CE38854"/>
    <property type="gene ID" value="WBGene00044458"/>
</dbReference>
<keyword evidence="1" id="KW-0812">Transmembrane</keyword>
<dbReference type="UCSC" id="K11H12.10">
    <property type="organism name" value="c. elegans"/>
</dbReference>
<dbReference type="AlphaFoldDB" id="Q4PIS5"/>
<evidence type="ECO:0000313" key="3">
    <source>
        <dbReference type="Proteomes" id="UP000001940"/>
    </source>
</evidence>
<dbReference type="SMR" id="Q4PIS5"/>
<dbReference type="HOGENOM" id="CLU_2576014_0_0_1"/>
<dbReference type="FunCoup" id="Q4PIS5">
    <property type="interactions" value="372"/>
</dbReference>
<keyword evidence="1" id="KW-1133">Transmembrane helix</keyword>
<feature type="transmembrane region" description="Helical" evidence="1">
    <location>
        <begin position="21"/>
        <end position="43"/>
    </location>
</feature>
<dbReference type="EMBL" id="BX284604">
    <property type="protein sequence ID" value="CCD70980.1"/>
    <property type="molecule type" value="Genomic_DNA"/>
</dbReference>
<organism evidence="2 3">
    <name type="scientific">Caenorhabditis elegans</name>
    <dbReference type="NCBI Taxonomy" id="6239"/>
    <lineage>
        <taxon>Eukaryota</taxon>
        <taxon>Metazoa</taxon>
        <taxon>Ecdysozoa</taxon>
        <taxon>Nematoda</taxon>
        <taxon>Chromadorea</taxon>
        <taxon>Rhabditida</taxon>
        <taxon>Rhabditina</taxon>
        <taxon>Rhabditomorpha</taxon>
        <taxon>Rhabditoidea</taxon>
        <taxon>Rhabditidae</taxon>
        <taxon>Peloderinae</taxon>
        <taxon>Caenorhabditis</taxon>
    </lineage>
</organism>
<evidence type="ECO:0000313" key="4">
    <source>
        <dbReference type="WormBase" id="K11H12.10"/>
    </source>
</evidence>
<keyword evidence="3" id="KW-1185">Reference proteome</keyword>
<name>Q4PIS5_CAEEL</name>
<evidence type="ECO:0000256" key="1">
    <source>
        <dbReference type="SAM" id="Phobius"/>
    </source>
</evidence>
<protein>
    <submittedName>
        <fullName evidence="2">Neuropeptide-Like Protein</fullName>
    </submittedName>
</protein>
<dbReference type="RefSeq" id="NP_001033425.1">
    <property type="nucleotide sequence ID" value="NM_001038336.1"/>
</dbReference>
<dbReference type="Bgee" id="WBGene00044458">
    <property type="expression patterns" value="Expressed in multicellular organism and 1 other cell type or tissue"/>
</dbReference>
<reference evidence="2 3" key="1">
    <citation type="journal article" date="1998" name="Science">
        <title>Genome sequence of the nematode C. elegans: a platform for investigating biology.</title>
        <authorList>
            <consortium name="The C. elegans sequencing consortium"/>
            <person name="Sulson J.E."/>
            <person name="Waterston R."/>
        </authorList>
    </citation>
    <scope>NUCLEOTIDE SEQUENCE [LARGE SCALE GENOMIC DNA]</scope>
    <source>
        <strain evidence="2 3">Bristol N2</strain>
    </source>
</reference>
<dbReference type="GeneID" id="3896787"/>
<dbReference type="AGR" id="WB:WBGene00044458"/>
<evidence type="ECO:0000313" key="2">
    <source>
        <dbReference type="EMBL" id="CCD70980.1"/>
    </source>
</evidence>
<sequence length="81" mass="9312">MQNSTIKLIPSSFKISNIFQIMFRQFFTILLFVALFGTASTYMPHHKTADSDSDEIVARVEQPMKLRTLRPIKFGPGGRYE</sequence>
<keyword evidence="1" id="KW-0472">Membrane</keyword>
<dbReference type="CTD" id="3896787"/>
<dbReference type="PaxDb" id="6239-K11H12.10"/>
<accession>Q4PIS5</accession>
<dbReference type="Proteomes" id="UP000001940">
    <property type="component" value="Chromosome IV"/>
</dbReference>
<dbReference type="InParanoid" id="Q4PIS5"/>
<dbReference type="KEGG" id="cel:CELE_K11H12.10"/>
<proteinExistence type="predicted"/>
<gene>
    <name evidence="2" type="ORF">CELE_K11H12.10</name>
    <name evidence="2 4" type="ORF">K11H12.10</name>
</gene>